<organism evidence="1 2">
    <name type="scientific">Parvularcula bermudensis (strain ATCC BAA-594 / HTCC2503 / KCTC 12087)</name>
    <dbReference type="NCBI Taxonomy" id="314260"/>
    <lineage>
        <taxon>Bacteria</taxon>
        <taxon>Pseudomonadati</taxon>
        <taxon>Pseudomonadota</taxon>
        <taxon>Alphaproteobacteria</taxon>
        <taxon>Parvularculales</taxon>
        <taxon>Parvularculaceae</taxon>
        <taxon>Parvularcula</taxon>
    </lineage>
</organism>
<dbReference type="EMBL" id="CP002156">
    <property type="protein sequence ID" value="ADM08673.1"/>
    <property type="molecule type" value="Genomic_DNA"/>
</dbReference>
<evidence type="ECO:0000313" key="1">
    <source>
        <dbReference type="EMBL" id="ADM08673.1"/>
    </source>
</evidence>
<sequence>MMGRTESVFAVFFILVVGALVAVALVRNGDAREMASYRPLGADTATTTFGTGGIQFSGNVERDLCTCYRQAYAYGSAYQGSKGLERIEYQGGFRYCSTELGAEGGEFWSQGWFKGVSGERPDRSCRSL</sequence>
<name>E0TD14_PARBH</name>
<evidence type="ECO:0000313" key="2">
    <source>
        <dbReference type="Proteomes" id="UP000001302"/>
    </source>
</evidence>
<dbReference type="KEGG" id="pbr:PB2503_02982"/>
<dbReference type="STRING" id="314260.PB2503_02982"/>
<dbReference type="AlphaFoldDB" id="E0TD14"/>
<dbReference type="RefSeq" id="WP_013299647.1">
    <property type="nucleotide sequence ID" value="NC_014414.1"/>
</dbReference>
<proteinExistence type="predicted"/>
<dbReference type="Proteomes" id="UP000001302">
    <property type="component" value="Chromosome"/>
</dbReference>
<reference evidence="2" key="1">
    <citation type="submission" date="2010-08" db="EMBL/GenBank/DDBJ databases">
        <title>Genome sequence of Parvularcula bermudensis HTCC2503.</title>
        <authorList>
            <person name="Kang D.-M."/>
            <person name="Oh H.-M."/>
            <person name="Cho J.-C."/>
        </authorList>
    </citation>
    <scope>NUCLEOTIDE SEQUENCE [LARGE SCALE GENOMIC DNA]</scope>
    <source>
        <strain evidence="2">ATCC BAA-594 / HTCC2503 / KCTC 12087</strain>
    </source>
</reference>
<protein>
    <submittedName>
        <fullName evidence="1">Uncharacterized protein</fullName>
    </submittedName>
</protein>
<reference evidence="1 2" key="2">
    <citation type="journal article" date="2011" name="J. Bacteriol.">
        <title>Complete genome sequence of strain HTCC2503T of Parvularcula bermudensis, the type species of the order "Parvularculales" in the class Alphaproteobacteria.</title>
        <authorList>
            <person name="Oh H.M."/>
            <person name="Kang I."/>
            <person name="Vergin K.L."/>
            <person name="Kang D."/>
            <person name="Rhee K.H."/>
            <person name="Giovannoni S.J."/>
            <person name="Cho J.C."/>
        </authorList>
    </citation>
    <scope>NUCLEOTIDE SEQUENCE [LARGE SCALE GENOMIC DNA]</scope>
    <source>
        <strain evidence="2">ATCC BAA-594 / HTCC2503 / KCTC 12087</strain>
    </source>
</reference>
<keyword evidence="2" id="KW-1185">Reference proteome</keyword>
<dbReference type="OrthoDB" id="9965237at2"/>
<dbReference type="HOGENOM" id="CLU_1957439_0_0_5"/>
<gene>
    <name evidence="1" type="ordered locus">PB2503_02982</name>
</gene>
<accession>E0TD14</accession>